<dbReference type="AlphaFoldDB" id="A0A9W6WBD6"/>
<name>A0A9W6WBD6_9ACTN</name>
<keyword evidence="3" id="KW-1185">Reference proteome</keyword>
<dbReference type="Proteomes" id="UP001165079">
    <property type="component" value="Unassembled WGS sequence"/>
</dbReference>
<accession>A0A9W6WBD6</accession>
<dbReference type="EMBL" id="BSTX01000003">
    <property type="protein sequence ID" value="GLZ79461.1"/>
    <property type="molecule type" value="Genomic_DNA"/>
</dbReference>
<protein>
    <submittedName>
        <fullName evidence="2">Transcriptional regulator</fullName>
    </submittedName>
</protein>
<comment type="caution">
    <text evidence="2">The sequence shown here is derived from an EMBL/GenBank/DDBJ whole genome shotgun (WGS) entry which is preliminary data.</text>
</comment>
<dbReference type="Gene3D" id="1.10.260.40">
    <property type="entry name" value="lambda repressor-like DNA-binding domains"/>
    <property type="match status" value="1"/>
</dbReference>
<evidence type="ECO:0000313" key="3">
    <source>
        <dbReference type="Proteomes" id="UP001165079"/>
    </source>
</evidence>
<dbReference type="Pfam" id="PF13560">
    <property type="entry name" value="HTH_31"/>
    <property type="match status" value="1"/>
</dbReference>
<dbReference type="InterPro" id="IPR001387">
    <property type="entry name" value="Cro/C1-type_HTH"/>
</dbReference>
<dbReference type="GO" id="GO:0003677">
    <property type="term" value="F:DNA binding"/>
    <property type="evidence" value="ECO:0007669"/>
    <property type="project" value="InterPro"/>
</dbReference>
<sequence>MLLWHDAIVLATTHGRLIEGVMVQSLRPAGPSLRSQWLGQRIKQLRVEHQVPMAEIAEFLDMAQSTMSRIENALSAIKRGDLKELLTFYNADEETREQLLYLRDIAWRRDWWDGSTDGGQVSSFADYAWLESRALTIRAYGILVISGLFQTAEYAEAVIRDSAIQGESAHRIDEWVSLRLRRQEILTKSDPPTLDVVLDESALRRRFGGPKVMRAQLENLVRLAALDHVTIRVLPFTHTLHSGYEGTFSYFTLEEPYPDVAYSESAVSQMFVETPKKLDHLERVFTLLSGSALPSDESVRFISAIAKEL</sequence>
<gene>
    <name evidence="2" type="ORF">Afil01_42680</name>
</gene>
<dbReference type="CDD" id="cd00093">
    <property type="entry name" value="HTH_XRE"/>
    <property type="match status" value="1"/>
</dbReference>
<evidence type="ECO:0000259" key="1">
    <source>
        <dbReference type="PROSITE" id="PS50943"/>
    </source>
</evidence>
<dbReference type="InterPro" id="IPR043917">
    <property type="entry name" value="DUF5753"/>
</dbReference>
<dbReference type="SMART" id="SM00530">
    <property type="entry name" value="HTH_XRE"/>
    <property type="match status" value="1"/>
</dbReference>
<evidence type="ECO:0000313" key="2">
    <source>
        <dbReference type="EMBL" id="GLZ79461.1"/>
    </source>
</evidence>
<reference evidence="2" key="1">
    <citation type="submission" date="2023-03" db="EMBL/GenBank/DDBJ databases">
        <title>Actinorhabdospora filicis NBRC 111898.</title>
        <authorList>
            <person name="Ichikawa N."/>
            <person name="Sato H."/>
            <person name="Tonouchi N."/>
        </authorList>
    </citation>
    <scope>NUCLEOTIDE SEQUENCE</scope>
    <source>
        <strain evidence="2">NBRC 111898</strain>
    </source>
</reference>
<dbReference type="InterPro" id="IPR010982">
    <property type="entry name" value="Lambda_DNA-bd_dom_sf"/>
</dbReference>
<dbReference type="PROSITE" id="PS50943">
    <property type="entry name" value="HTH_CROC1"/>
    <property type="match status" value="1"/>
</dbReference>
<organism evidence="2 3">
    <name type="scientific">Actinorhabdospora filicis</name>
    <dbReference type="NCBI Taxonomy" id="1785913"/>
    <lineage>
        <taxon>Bacteria</taxon>
        <taxon>Bacillati</taxon>
        <taxon>Actinomycetota</taxon>
        <taxon>Actinomycetes</taxon>
        <taxon>Micromonosporales</taxon>
        <taxon>Micromonosporaceae</taxon>
        <taxon>Actinorhabdospora</taxon>
    </lineage>
</organism>
<dbReference type="SUPFAM" id="SSF47413">
    <property type="entry name" value="lambda repressor-like DNA-binding domains"/>
    <property type="match status" value="1"/>
</dbReference>
<proteinExistence type="predicted"/>
<dbReference type="Pfam" id="PF19054">
    <property type="entry name" value="DUF5753"/>
    <property type="match status" value="1"/>
</dbReference>
<feature type="domain" description="HTH cro/C1-type" evidence="1">
    <location>
        <begin position="42"/>
        <end position="96"/>
    </location>
</feature>